<evidence type="ECO:0000256" key="2">
    <source>
        <dbReference type="ARBA" id="ARBA00004613"/>
    </source>
</evidence>
<evidence type="ECO:0000256" key="4">
    <source>
        <dbReference type="ARBA" id="ARBA00022525"/>
    </source>
</evidence>
<proteinExistence type="inferred from homology"/>
<gene>
    <name evidence="7" type="ORF">B7725_03680</name>
</gene>
<name>A0A1X1GBX4_STROR</name>
<dbReference type="EMBL" id="NCUG01000016">
    <property type="protein sequence ID" value="ORO48471.1"/>
    <property type="molecule type" value="Genomic_DNA"/>
</dbReference>
<keyword evidence="4" id="KW-0964">Secreted</keyword>
<evidence type="ECO:0000313" key="7">
    <source>
        <dbReference type="EMBL" id="ORO48471.1"/>
    </source>
</evidence>
<evidence type="ECO:0000313" key="8">
    <source>
        <dbReference type="Proteomes" id="UP000193030"/>
    </source>
</evidence>
<accession>A0A1X1GBX4</accession>
<keyword evidence="6" id="KW-0178">Competence</keyword>
<evidence type="ECO:0000256" key="1">
    <source>
        <dbReference type="ARBA" id="ARBA00002667"/>
    </source>
</evidence>
<dbReference type="AlphaFoldDB" id="A0A1X1GBX4"/>
<dbReference type="Pfam" id="PF03047">
    <property type="entry name" value="ComC"/>
    <property type="match status" value="1"/>
</dbReference>
<comment type="similarity">
    <text evidence="3">Belongs to the ComC family.</text>
</comment>
<dbReference type="Proteomes" id="UP000193030">
    <property type="component" value="Unassembled WGS sequence"/>
</dbReference>
<dbReference type="NCBIfam" id="TIGR01847">
    <property type="entry name" value="bacteriocin_sig"/>
    <property type="match status" value="1"/>
</dbReference>
<organism evidence="7 8">
    <name type="scientific">Streptococcus oralis subsp. tigurinus</name>
    <dbReference type="NCBI Taxonomy" id="1077464"/>
    <lineage>
        <taxon>Bacteria</taxon>
        <taxon>Bacillati</taxon>
        <taxon>Bacillota</taxon>
        <taxon>Bacilli</taxon>
        <taxon>Lactobacillales</taxon>
        <taxon>Streptococcaceae</taxon>
        <taxon>Streptococcus</taxon>
    </lineage>
</organism>
<dbReference type="InterPro" id="IPR004288">
    <property type="entry name" value="Competence_ComC"/>
</dbReference>
<comment type="function">
    <text evidence="1">Acts as a pheromone, induces cells to develop competence for genetic transformation.</text>
</comment>
<dbReference type="GO" id="GO:0005186">
    <property type="term" value="F:pheromone activity"/>
    <property type="evidence" value="ECO:0007669"/>
    <property type="project" value="UniProtKB-KW"/>
</dbReference>
<evidence type="ECO:0000256" key="3">
    <source>
        <dbReference type="ARBA" id="ARBA00009039"/>
    </source>
</evidence>
<sequence length="77" mass="8495">MDTKMLSQFEIMDTEMLDHIEGGDVSDIYRGYAYQGSPFGSYPSILKNSGPFPVSGYCPRGYRDLGYIGAGFHLCGI</sequence>
<reference evidence="7 8" key="1">
    <citation type="journal article" date="2016" name="Eur. J. Clin. Microbiol. Infect. Dis.">
        <title>Whole genome sequencing as a tool for phylogenetic analysis of clinical strains of Mitis group streptococci.</title>
        <authorList>
            <person name="Rasmussen L.H."/>
            <person name="Dargis R."/>
            <person name="Hojholt K."/>
            <person name="Christensen J.J."/>
            <person name="Skovgaard O."/>
            <person name="Justesen U.S."/>
            <person name="Rosenvinge F.S."/>
            <person name="Moser C."/>
            <person name="Lukjancenko O."/>
            <person name="Rasmussen S."/>
            <person name="Nielsen X.C."/>
        </authorList>
    </citation>
    <scope>NUCLEOTIDE SEQUENCE [LARGE SCALE GENOMIC DNA]</scope>
    <source>
        <strain evidence="7 8">OD_314165_09</strain>
    </source>
</reference>
<dbReference type="GO" id="GO:0005576">
    <property type="term" value="C:extracellular region"/>
    <property type="evidence" value="ECO:0007669"/>
    <property type="project" value="UniProtKB-SubCell"/>
</dbReference>
<comment type="subcellular location">
    <subcellularLocation>
        <location evidence="2">Secreted</location>
    </subcellularLocation>
</comment>
<evidence type="ECO:0000256" key="6">
    <source>
        <dbReference type="ARBA" id="ARBA00023287"/>
    </source>
</evidence>
<dbReference type="GO" id="GO:0030420">
    <property type="term" value="P:establishment of competence for transformation"/>
    <property type="evidence" value="ECO:0007669"/>
    <property type="project" value="UniProtKB-KW"/>
</dbReference>
<dbReference type="InterPro" id="IPR010133">
    <property type="entry name" value="Bacteriocin_signal_seq"/>
</dbReference>
<keyword evidence="5" id="KW-0588">Pheromone</keyword>
<comment type="caution">
    <text evidence="7">The sequence shown here is derived from an EMBL/GenBank/DDBJ whole genome shotgun (WGS) entry which is preliminary data.</text>
</comment>
<dbReference type="RefSeq" id="WP_000379953.1">
    <property type="nucleotide sequence ID" value="NZ_JASHHM010000009.1"/>
</dbReference>
<evidence type="ECO:0000256" key="5">
    <source>
        <dbReference type="ARBA" id="ARBA00023044"/>
    </source>
</evidence>
<protein>
    <submittedName>
        <fullName evidence="7">ComC/BlpC family peptide pheromone/bacteriocin</fullName>
    </submittedName>
</protein>